<dbReference type="PANTHER" id="PTHR36182">
    <property type="entry name" value="PROTEIN, PUTATIVE (AFU_ORTHOLOGUE AFUA_6G10930)-RELATED"/>
    <property type="match status" value="1"/>
</dbReference>
<dbReference type="OMA" id="PHKGGSC"/>
<accession>N1QGL6</accession>
<feature type="non-terminal residue" evidence="2">
    <location>
        <position position="205"/>
    </location>
</feature>
<dbReference type="PANTHER" id="PTHR36182:SF2">
    <property type="entry name" value="LYTIC POLYSACCHARIDE MONOOXYGENASE"/>
    <property type="match status" value="1"/>
</dbReference>
<dbReference type="STRING" id="692275.N1QGL6"/>
<dbReference type="eggNOG" id="ENOG502S005">
    <property type="taxonomic scope" value="Eukaryota"/>
</dbReference>
<dbReference type="GeneID" id="27897713"/>
<name>N1QGL6_SPHMS</name>
<dbReference type="Gene3D" id="2.70.50.70">
    <property type="match status" value="1"/>
</dbReference>
<dbReference type="HOGENOM" id="CLU_032571_2_3_1"/>
<evidence type="ECO:0000313" key="2">
    <source>
        <dbReference type="EMBL" id="EMF11619.1"/>
    </source>
</evidence>
<evidence type="ECO:0008006" key="4">
    <source>
        <dbReference type="Google" id="ProtNLM"/>
    </source>
</evidence>
<feature type="region of interest" description="Disordered" evidence="1">
    <location>
        <begin position="1"/>
        <end position="24"/>
    </location>
</feature>
<organism evidence="2 3">
    <name type="scientific">Sphaerulina musiva (strain SO2202)</name>
    <name type="common">Poplar stem canker fungus</name>
    <name type="synonym">Septoria musiva</name>
    <dbReference type="NCBI Taxonomy" id="692275"/>
    <lineage>
        <taxon>Eukaryota</taxon>
        <taxon>Fungi</taxon>
        <taxon>Dikarya</taxon>
        <taxon>Ascomycota</taxon>
        <taxon>Pezizomycotina</taxon>
        <taxon>Dothideomycetes</taxon>
        <taxon>Dothideomycetidae</taxon>
        <taxon>Mycosphaerellales</taxon>
        <taxon>Mycosphaerellaceae</taxon>
        <taxon>Sphaerulina</taxon>
    </lineage>
</organism>
<sequence length="205" mass="21881">MFISSPNPIEGTDSKSPLDPSGSQFPCQGATLPTRGGQIMAAGSTHLLAFNLGAGDNTAVHGGGSCQLSITYETDPRKQKDPSSWRVIYSIEGGCPTDAPGNLQQGHVVDCSTNGSTTTACVNEFPFTIPPGVKNGHAIMAWTWFNTIGNREMYMNCMNVELTGGDGSEVPDFPELFVANQGHLGNYCPTTERFNVKFPKPGEYV</sequence>
<protein>
    <recommendedName>
        <fullName evidence="4">Lytic polysaccharide monooxygenase</fullName>
    </recommendedName>
</protein>
<dbReference type="Proteomes" id="UP000016931">
    <property type="component" value="Unassembled WGS sequence"/>
</dbReference>
<gene>
    <name evidence="2" type="ORF">SEPMUDRAFT_10541</name>
</gene>
<dbReference type="OrthoDB" id="2342176at2759"/>
<dbReference type="EMBL" id="KB456265">
    <property type="protein sequence ID" value="EMF11619.1"/>
    <property type="molecule type" value="Genomic_DNA"/>
</dbReference>
<keyword evidence="3" id="KW-1185">Reference proteome</keyword>
<dbReference type="AlphaFoldDB" id="N1QGL6"/>
<proteinExistence type="predicted"/>
<dbReference type="RefSeq" id="XP_016759740.1">
    <property type="nucleotide sequence ID" value="XM_016900576.1"/>
</dbReference>
<evidence type="ECO:0000256" key="1">
    <source>
        <dbReference type="SAM" id="MobiDB-lite"/>
    </source>
</evidence>
<reference evidence="2 3" key="1">
    <citation type="journal article" date="2012" name="PLoS Pathog.">
        <title>Diverse lifestyles and strategies of plant pathogenesis encoded in the genomes of eighteen Dothideomycetes fungi.</title>
        <authorList>
            <person name="Ohm R.A."/>
            <person name="Feau N."/>
            <person name="Henrissat B."/>
            <person name="Schoch C.L."/>
            <person name="Horwitz B.A."/>
            <person name="Barry K.W."/>
            <person name="Condon B.J."/>
            <person name="Copeland A.C."/>
            <person name="Dhillon B."/>
            <person name="Glaser F."/>
            <person name="Hesse C.N."/>
            <person name="Kosti I."/>
            <person name="LaButti K."/>
            <person name="Lindquist E.A."/>
            <person name="Lucas S."/>
            <person name="Salamov A.A."/>
            <person name="Bradshaw R.E."/>
            <person name="Ciuffetti L."/>
            <person name="Hamelin R.C."/>
            <person name="Kema G.H.J."/>
            <person name="Lawrence C."/>
            <person name="Scott J.A."/>
            <person name="Spatafora J.W."/>
            <person name="Turgeon B.G."/>
            <person name="de Wit P.J.G.M."/>
            <person name="Zhong S."/>
            <person name="Goodwin S.B."/>
            <person name="Grigoriev I.V."/>
        </authorList>
    </citation>
    <scope>NUCLEOTIDE SEQUENCE [LARGE SCALE GENOMIC DNA]</scope>
    <source>
        <strain evidence="2 3">SO2202</strain>
    </source>
</reference>
<evidence type="ECO:0000313" key="3">
    <source>
        <dbReference type="Proteomes" id="UP000016931"/>
    </source>
</evidence>